<feature type="region of interest" description="Disordered" evidence="1">
    <location>
        <begin position="331"/>
        <end position="356"/>
    </location>
</feature>
<keyword evidence="2" id="KW-0695">RNA-directed DNA polymerase</keyword>
<dbReference type="PANTHER" id="PTHR37015:SF2">
    <property type="entry name" value="REVERSE TRANSCRIPTASE DOMAIN-CONTAINING PROTEIN"/>
    <property type="match status" value="1"/>
</dbReference>
<keyword evidence="2" id="KW-0808">Transferase</keyword>
<organism evidence="2 3">
    <name type="scientific">Acrasis kona</name>
    <dbReference type="NCBI Taxonomy" id="1008807"/>
    <lineage>
        <taxon>Eukaryota</taxon>
        <taxon>Discoba</taxon>
        <taxon>Heterolobosea</taxon>
        <taxon>Tetramitia</taxon>
        <taxon>Eutetramitia</taxon>
        <taxon>Acrasidae</taxon>
        <taxon>Acrasis</taxon>
    </lineage>
</organism>
<protein>
    <submittedName>
        <fullName evidence="2">RVT reverse transcriptase-like protein</fullName>
    </submittedName>
</protein>
<dbReference type="Proteomes" id="UP001431209">
    <property type="component" value="Unassembled WGS sequence"/>
</dbReference>
<keyword evidence="2" id="KW-0548">Nucleotidyltransferase</keyword>
<dbReference type="EMBL" id="JAOPGA020001450">
    <property type="protein sequence ID" value="KAL0488583.1"/>
    <property type="molecule type" value="Genomic_DNA"/>
</dbReference>
<reference evidence="2 3" key="1">
    <citation type="submission" date="2024-03" db="EMBL/GenBank/DDBJ databases">
        <title>The Acrasis kona genome and developmental transcriptomes reveal deep origins of eukaryotic multicellular pathways.</title>
        <authorList>
            <person name="Sheikh S."/>
            <person name="Fu C.-J."/>
            <person name="Brown M.W."/>
            <person name="Baldauf S.L."/>
        </authorList>
    </citation>
    <scope>NUCLEOTIDE SEQUENCE [LARGE SCALE GENOMIC DNA]</scope>
    <source>
        <strain evidence="2 3">ATCC MYA-3509</strain>
    </source>
</reference>
<proteinExistence type="predicted"/>
<evidence type="ECO:0000313" key="2">
    <source>
        <dbReference type="EMBL" id="KAL0488583.1"/>
    </source>
</evidence>
<feature type="compositionally biased region" description="Basic and acidic residues" evidence="1">
    <location>
        <begin position="333"/>
        <end position="347"/>
    </location>
</feature>
<gene>
    <name evidence="2" type="ORF">AKO1_015737</name>
</gene>
<evidence type="ECO:0000313" key="3">
    <source>
        <dbReference type="Proteomes" id="UP001431209"/>
    </source>
</evidence>
<sequence>METVSQHVLSRTTDAKLKEIKNQRAFLVKHYDYVLLEAETQSTKEDELRILHEGIKKVKDHHKHFRDIDYVELQIKRPSFYGEDGLSRWISKLRKEIKNGRRRQFQTKLFCDVLEEWLKNTTEEKSWVDVSTEKVVKKDNPKLTEIINRAFEPVDKSYQASTQEVIEKIFTSNDLNHFHDNFGYIDFNHKVTKQEVEAAIKNAINKGLITDATTSRELQALCDDDITIGELSDLMSIELQNIDKWDWKLDGDNPPALHFETFSNGKIRYFVTAEYLDILMLQIIGTRMGVTVKNSIKNLCVTGNHSGSNLHRRAGQNRLLTLLPDSTSEVETDVYHRTEREEQRASEEASESSSDIDDMAKTDVLQGVSNYLGIARAKNPTEGMVVLFTDINDLSNSLPHSTILAVMNAFGFWNYSVFFEKFLSVKVKANGREGKLTKGLPLRYALSDVFIELVMFVLDYQMNKLSHVSTVSKDDSLELFRCCDDTFMLSKSSKVISNAFEQYSSTLSALGMQLSSKKYGYCIVDFPYDPNNIYYTLFERRSEKNKKKDPLPKPNINVDDLKNINSTNDVCWGFLKLHNDGYFRVNPLLFDEFKKNMIEKVKSGSSLMKQVNVYNSQLKLLDMFVGKGAGINNSPYKDSVLKAYEDIHARFGDESSLEYFIRLIKENFIDASEFADVMEAWVYWPVTAGGLGLTHALVEPFIRSHKDGGKEFYMLSLDPPCHWCPIRKCPLSVNEIKAKTGGSTDPYSITWTQEEQAERAWTYMNSYAESSVAAWPQPDLDPPATEEFNKLVAMFCSRGSEMRQSVQTNLSTYWKWIVFNYSDQVLSTFGSLEFASAGSIPINLILSTKRG</sequence>
<accession>A0AAW2ZFH8</accession>
<keyword evidence="3" id="KW-1185">Reference proteome</keyword>
<name>A0AAW2ZFH8_9EUKA</name>
<dbReference type="PANTHER" id="PTHR37015">
    <property type="entry name" value="REVERSE TRANSCRIPTASE DOMAIN-CONTAINING PROTEIN"/>
    <property type="match status" value="1"/>
</dbReference>
<evidence type="ECO:0000256" key="1">
    <source>
        <dbReference type="SAM" id="MobiDB-lite"/>
    </source>
</evidence>
<dbReference type="GO" id="GO:0003964">
    <property type="term" value="F:RNA-directed DNA polymerase activity"/>
    <property type="evidence" value="ECO:0007669"/>
    <property type="project" value="UniProtKB-KW"/>
</dbReference>
<comment type="caution">
    <text evidence="2">The sequence shown here is derived from an EMBL/GenBank/DDBJ whole genome shotgun (WGS) entry which is preliminary data.</text>
</comment>
<dbReference type="AlphaFoldDB" id="A0AAW2ZFH8"/>